<proteinExistence type="predicted"/>
<sequence length="171" mass="19714">MFILSKKLKILKDKLKIWNKDCFGNVHNHVISAEQKLHQIQIQIQHNGHTEALLNEEKLASAQYEDALNRQEVYWKEKARVNWHLEGDRNTKYFHRIAKIKSSTKFINSLQDGEHDSSLAEEVIPNLVTEETNALMTMLPSHDEIKAAVFALNKDSAPGPDGFGAFFFQHY</sequence>
<accession>A0A2K3KXG5</accession>
<comment type="caution">
    <text evidence="1">The sequence shown here is derived from an EMBL/GenBank/DDBJ whole genome shotgun (WGS) entry which is preliminary data.</text>
</comment>
<evidence type="ECO:0000313" key="1">
    <source>
        <dbReference type="EMBL" id="PNX70974.1"/>
    </source>
</evidence>
<evidence type="ECO:0000313" key="2">
    <source>
        <dbReference type="Proteomes" id="UP000236291"/>
    </source>
</evidence>
<reference evidence="1 2" key="1">
    <citation type="journal article" date="2014" name="Am. J. Bot.">
        <title>Genome assembly and annotation for red clover (Trifolium pratense; Fabaceae).</title>
        <authorList>
            <person name="Istvanek J."/>
            <person name="Jaros M."/>
            <person name="Krenek A."/>
            <person name="Repkova J."/>
        </authorList>
    </citation>
    <scope>NUCLEOTIDE SEQUENCE [LARGE SCALE GENOMIC DNA]</scope>
    <source>
        <strain evidence="2">cv. Tatra</strain>
        <tissue evidence="1">Young leaves</tissue>
    </source>
</reference>
<dbReference type="Proteomes" id="UP000236291">
    <property type="component" value="Unassembled WGS sequence"/>
</dbReference>
<protein>
    <recommendedName>
        <fullName evidence="3">RNA-directed DNA polymerase (Reverse transcriptase)</fullName>
    </recommendedName>
</protein>
<evidence type="ECO:0008006" key="3">
    <source>
        <dbReference type="Google" id="ProtNLM"/>
    </source>
</evidence>
<dbReference type="STRING" id="57577.A0A2K3KXG5"/>
<gene>
    <name evidence="1" type="ORF">L195_g057930</name>
</gene>
<dbReference type="EMBL" id="ASHM01117484">
    <property type="protein sequence ID" value="PNX70974.1"/>
    <property type="molecule type" value="Genomic_DNA"/>
</dbReference>
<dbReference type="AlphaFoldDB" id="A0A2K3KXG5"/>
<organism evidence="1 2">
    <name type="scientific">Trifolium pratense</name>
    <name type="common">Red clover</name>
    <dbReference type="NCBI Taxonomy" id="57577"/>
    <lineage>
        <taxon>Eukaryota</taxon>
        <taxon>Viridiplantae</taxon>
        <taxon>Streptophyta</taxon>
        <taxon>Embryophyta</taxon>
        <taxon>Tracheophyta</taxon>
        <taxon>Spermatophyta</taxon>
        <taxon>Magnoliopsida</taxon>
        <taxon>eudicotyledons</taxon>
        <taxon>Gunneridae</taxon>
        <taxon>Pentapetalae</taxon>
        <taxon>rosids</taxon>
        <taxon>fabids</taxon>
        <taxon>Fabales</taxon>
        <taxon>Fabaceae</taxon>
        <taxon>Papilionoideae</taxon>
        <taxon>50 kb inversion clade</taxon>
        <taxon>NPAAA clade</taxon>
        <taxon>Hologalegina</taxon>
        <taxon>IRL clade</taxon>
        <taxon>Trifolieae</taxon>
        <taxon>Trifolium</taxon>
    </lineage>
</organism>
<reference evidence="1 2" key="2">
    <citation type="journal article" date="2017" name="Front. Plant Sci.">
        <title>Gene Classification and Mining of Molecular Markers Useful in Red Clover (Trifolium pratense) Breeding.</title>
        <authorList>
            <person name="Istvanek J."/>
            <person name="Dluhosova J."/>
            <person name="Dluhos P."/>
            <person name="Patkova L."/>
            <person name="Nedelnik J."/>
            <person name="Repkova J."/>
        </authorList>
    </citation>
    <scope>NUCLEOTIDE SEQUENCE [LARGE SCALE GENOMIC DNA]</scope>
    <source>
        <strain evidence="2">cv. Tatra</strain>
        <tissue evidence="1">Young leaves</tissue>
    </source>
</reference>
<name>A0A2K3KXG5_TRIPR</name>
<feature type="non-terminal residue" evidence="1">
    <location>
        <position position="171"/>
    </location>
</feature>